<evidence type="ECO:0000313" key="4">
    <source>
        <dbReference type="EMBL" id="RMX56658.1"/>
    </source>
</evidence>
<dbReference type="PANTHER" id="PTHR22677">
    <property type="entry name" value="ANKYRIN REPEAT DOMAIN-CONTAINING PROTEIN 60"/>
    <property type="match status" value="1"/>
</dbReference>
<keyword evidence="5" id="KW-1185">Reference proteome</keyword>
<evidence type="ECO:0000256" key="1">
    <source>
        <dbReference type="PROSITE-ProRule" id="PRU00023"/>
    </source>
</evidence>
<feature type="compositionally biased region" description="Basic and acidic residues" evidence="2">
    <location>
        <begin position="373"/>
        <end position="391"/>
    </location>
</feature>
<evidence type="ECO:0000256" key="2">
    <source>
        <dbReference type="SAM" id="MobiDB-lite"/>
    </source>
</evidence>
<dbReference type="InterPro" id="IPR036770">
    <property type="entry name" value="Ankyrin_rpt-contain_sf"/>
</dbReference>
<feature type="compositionally biased region" description="Basic and acidic residues" evidence="2">
    <location>
        <begin position="339"/>
        <end position="353"/>
    </location>
</feature>
<dbReference type="SMART" id="SM00248">
    <property type="entry name" value="ANK"/>
    <property type="match status" value="2"/>
</dbReference>
<comment type="caution">
    <text evidence="4">The sequence shown here is derived from an EMBL/GenBank/DDBJ whole genome shotgun (WGS) entry which is preliminary data.</text>
</comment>
<accession>A0A3M6UTK8</accession>
<feature type="region of interest" description="Disordered" evidence="2">
    <location>
        <begin position="338"/>
        <end position="428"/>
    </location>
</feature>
<dbReference type="SUPFAM" id="SSF48403">
    <property type="entry name" value="Ankyrin repeat"/>
    <property type="match status" value="1"/>
</dbReference>
<sequence>MAAVKRKKKGLKTAPFDIYIYIACTGEKFLLKNVHAEMKIRELKCYAELVVGIPYNLQRLQYLDEGDMLDDSDLRHNDVVAGATINLKLWRMWDTLVAAVCRGSIDQVLNEGVVVQKGWESLDPLTYRNKVALAKDRASVALFIAAHRGRINLIKSLIDNGEADVNMKTPFGRTPLHAASSQGHSNTIDLMLEKGASMDEIDVQGKSALMIASQWGFKDSERHLFLFQWQTRAAKTKHRRASKSLMMHQQFDSSFPTWLKGKYSQVYFCQTLPPGEFAGTGISAPRRRPVGEANQLRDSFFEQSSSDLLEHQLPPIEGGMGIDGARFSLGGKPVLPHIRSKERLASSKSRDSSKSATFDEWLEDKKSKKQQQQKKEKEARQRKEMELESKRQSRMAGKSFEDWKNSKSQQKQELPGIEKRRDDLVREEPGRQYSLTFERWLSKTGTLDLHSLSS</sequence>
<gene>
    <name evidence="4" type="ORF">pdam_00002445</name>
</gene>
<dbReference type="InterPro" id="IPR000626">
    <property type="entry name" value="Ubiquitin-like_dom"/>
</dbReference>
<feature type="domain" description="Ubiquitin-like" evidence="3">
    <location>
        <begin position="18"/>
        <end position="87"/>
    </location>
</feature>
<dbReference type="AlphaFoldDB" id="A0A3M6UTK8"/>
<dbReference type="OMA" id="VYNEMKV"/>
<dbReference type="EMBL" id="RCHS01000826">
    <property type="protein sequence ID" value="RMX56658.1"/>
    <property type="molecule type" value="Genomic_DNA"/>
</dbReference>
<dbReference type="Proteomes" id="UP000275408">
    <property type="component" value="Unassembled WGS sequence"/>
</dbReference>
<dbReference type="InterPro" id="IPR039323">
    <property type="entry name" value="ANKRD_45/46/60"/>
</dbReference>
<dbReference type="PROSITE" id="PS50088">
    <property type="entry name" value="ANK_REPEAT"/>
    <property type="match status" value="1"/>
</dbReference>
<feature type="repeat" description="ANK" evidence="1">
    <location>
        <begin position="171"/>
        <end position="203"/>
    </location>
</feature>
<dbReference type="PANTHER" id="PTHR22677:SF3">
    <property type="entry name" value="ANKYRIN REPEAT DOMAIN-CONTAINING PROTEIN 60"/>
    <property type="match status" value="1"/>
</dbReference>
<evidence type="ECO:0000259" key="3">
    <source>
        <dbReference type="PROSITE" id="PS50053"/>
    </source>
</evidence>
<reference evidence="4 5" key="1">
    <citation type="journal article" date="2018" name="Sci. Rep.">
        <title>Comparative analysis of the Pocillopora damicornis genome highlights role of immune system in coral evolution.</title>
        <authorList>
            <person name="Cunning R."/>
            <person name="Bay R.A."/>
            <person name="Gillette P."/>
            <person name="Baker A.C."/>
            <person name="Traylor-Knowles N."/>
        </authorList>
    </citation>
    <scope>NUCLEOTIDE SEQUENCE [LARGE SCALE GENOMIC DNA]</scope>
    <source>
        <strain evidence="4">RSMAS</strain>
        <tissue evidence="4">Whole animal</tissue>
    </source>
</reference>
<dbReference type="PROSITE" id="PS50053">
    <property type="entry name" value="UBIQUITIN_2"/>
    <property type="match status" value="1"/>
</dbReference>
<dbReference type="PROSITE" id="PS50297">
    <property type="entry name" value="ANK_REP_REGION"/>
    <property type="match status" value="1"/>
</dbReference>
<feature type="compositionally biased region" description="Basic and acidic residues" evidence="2">
    <location>
        <begin position="416"/>
        <end position="428"/>
    </location>
</feature>
<proteinExistence type="predicted"/>
<organism evidence="4 5">
    <name type="scientific">Pocillopora damicornis</name>
    <name type="common">Cauliflower coral</name>
    <name type="synonym">Millepora damicornis</name>
    <dbReference type="NCBI Taxonomy" id="46731"/>
    <lineage>
        <taxon>Eukaryota</taxon>
        <taxon>Metazoa</taxon>
        <taxon>Cnidaria</taxon>
        <taxon>Anthozoa</taxon>
        <taxon>Hexacorallia</taxon>
        <taxon>Scleractinia</taxon>
        <taxon>Astrocoeniina</taxon>
        <taxon>Pocilloporidae</taxon>
        <taxon>Pocillopora</taxon>
    </lineage>
</organism>
<protein>
    <recommendedName>
        <fullName evidence="3">Ubiquitin-like domain-containing protein</fullName>
    </recommendedName>
</protein>
<dbReference type="InterPro" id="IPR002110">
    <property type="entry name" value="Ankyrin_rpt"/>
</dbReference>
<dbReference type="SUPFAM" id="SSF54236">
    <property type="entry name" value="Ubiquitin-like"/>
    <property type="match status" value="1"/>
</dbReference>
<evidence type="ECO:0000313" key="5">
    <source>
        <dbReference type="Proteomes" id="UP000275408"/>
    </source>
</evidence>
<dbReference type="Pfam" id="PF12796">
    <property type="entry name" value="Ank_2"/>
    <property type="match status" value="1"/>
</dbReference>
<name>A0A3M6UTK8_POCDA</name>
<dbReference type="CDD" id="cd17063">
    <property type="entry name" value="Ubl_ANKRD60"/>
    <property type="match status" value="1"/>
</dbReference>
<dbReference type="OrthoDB" id="10258888at2759"/>
<keyword evidence="1" id="KW-0040">ANK repeat</keyword>
<dbReference type="STRING" id="46731.A0A3M6UTK8"/>
<dbReference type="InterPro" id="IPR029071">
    <property type="entry name" value="Ubiquitin-like_domsf"/>
</dbReference>
<dbReference type="Gene3D" id="1.25.40.20">
    <property type="entry name" value="Ankyrin repeat-containing domain"/>
    <property type="match status" value="1"/>
</dbReference>